<evidence type="ECO:0000313" key="3">
    <source>
        <dbReference type="RefSeq" id="XP_008227332.1"/>
    </source>
</evidence>
<reference evidence="3" key="2">
    <citation type="submission" date="2025-08" db="UniProtKB">
        <authorList>
            <consortium name="RefSeq"/>
        </authorList>
    </citation>
    <scope>IDENTIFICATION</scope>
</reference>
<dbReference type="RefSeq" id="XP_008227332.1">
    <property type="nucleotide sequence ID" value="XM_008229110.2"/>
</dbReference>
<dbReference type="Proteomes" id="UP000694861">
    <property type="component" value="Linkage group LG1"/>
</dbReference>
<keyword evidence="2" id="KW-1185">Reference proteome</keyword>
<dbReference type="InterPro" id="IPR036879">
    <property type="entry name" value="TF_MADSbox_sf"/>
</dbReference>
<proteinExistence type="predicted"/>
<evidence type="ECO:0000256" key="1">
    <source>
        <dbReference type="SAM" id="MobiDB-lite"/>
    </source>
</evidence>
<organism evidence="2 3">
    <name type="scientific">Prunus mume</name>
    <name type="common">Japanese apricot</name>
    <name type="synonym">Armeniaca mume</name>
    <dbReference type="NCBI Taxonomy" id="102107"/>
    <lineage>
        <taxon>Eukaryota</taxon>
        <taxon>Viridiplantae</taxon>
        <taxon>Streptophyta</taxon>
        <taxon>Embryophyta</taxon>
        <taxon>Tracheophyta</taxon>
        <taxon>Spermatophyta</taxon>
        <taxon>Magnoliopsida</taxon>
        <taxon>eudicotyledons</taxon>
        <taxon>Gunneridae</taxon>
        <taxon>Pentapetalae</taxon>
        <taxon>rosids</taxon>
        <taxon>fabids</taxon>
        <taxon>Rosales</taxon>
        <taxon>Rosaceae</taxon>
        <taxon>Amygdaloideae</taxon>
        <taxon>Amygdaleae</taxon>
        <taxon>Prunus</taxon>
    </lineage>
</organism>
<protein>
    <submittedName>
        <fullName evidence="3">Uncharacterized protein LOC103326856</fullName>
    </submittedName>
</protein>
<gene>
    <name evidence="3" type="primary">LOC103326856</name>
</gene>
<name>A0ABM0NNA1_PRUMU</name>
<evidence type="ECO:0000313" key="2">
    <source>
        <dbReference type="Proteomes" id="UP000694861"/>
    </source>
</evidence>
<reference evidence="2" key="1">
    <citation type="journal article" date="2012" name="Nat. Commun.">
        <title>The genome of Prunus mume.</title>
        <authorList>
            <person name="Zhang Q."/>
            <person name="Chen W."/>
            <person name="Sun L."/>
            <person name="Zhao F."/>
            <person name="Huang B."/>
            <person name="Yang W."/>
            <person name="Tao Y."/>
            <person name="Wang J."/>
            <person name="Yuan Z."/>
            <person name="Fan G."/>
            <person name="Xing Z."/>
            <person name="Han C."/>
            <person name="Pan H."/>
            <person name="Zhong X."/>
            <person name="Shi W."/>
            <person name="Liang X."/>
            <person name="Du D."/>
            <person name="Sun F."/>
            <person name="Xu Z."/>
            <person name="Hao R."/>
            <person name="Lv T."/>
            <person name="Lv Y."/>
            <person name="Zheng Z."/>
            <person name="Sun M."/>
            <person name="Luo L."/>
            <person name="Cai M."/>
            <person name="Gao Y."/>
            <person name="Wang J."/>
            <person name="Yin Y."/>
            <person name="Xu X."/>
            <person name="Cheng T."/>
            <person name="Wang J."/>
        </authorList>
    </citation>
    <scope>NUCLEOTIDE SEQUENCE [LARGE SCALE GENOMIC DNA]</scope>
</reference>
<dbReference type="SUPFAM" id="SSF55455">
    <property type="entry name" value="SRF-like"/>
    <property type="match status" value="1"/>
</dbReference>
<accession>A0ABM0NNA1</accession>
<dbReference type="Gene3D" id="3.40.1810.10">
    <property type="entry name" value="Transcription factor, MADS-box"/>
    <property type="match status" value="1"/>
</dbReference>
<feature type="region of interest" description="Disordered" evidence="1">
    <location>
        <begin position="1"/>
        <end position="35"/>
    </location>
</feature>
<dbReference type="GeneID" id="103326856"/>
<sequence>MALPKSNPRVSASMKMKRVSDAMKPQKTAMAKRGSTLKNKAGRLSKLCDIAVYMIALGADGKINDWPENQQDLKSVLLKYKNLKRGFKDRIEKGLFSVEKGFLEIVDDRENRDLGIQDNCLGAKLESLNERIGAVTMEMMMRDDGKCSFMDLYKNIMEPDPADQQQLSSLNLNLNLHPTDLVEPRPKPNLIGEINLNLDPGDLVIPTPKPNLIGQINLNLDPDNVVIPTPKPNLIGQFQQDYLSSIHEPTVDANDYLSLVLDNDDHNDVGLMEDYLQLYDLELPEEPQEQLQSQSPSVPSVEISDDDMKLLLSDCEIGLMEDDMQFCDDLDDYEPTVDTIYDFLSWVLGDEDQNDNNAMEDDVQPHSTYHITDDEHDDIRLLLTDCEIGLMQEDLQFCDNDLSEFLAPLQTMLLQDPQHQPHSELNLNF</sequence>